<dbReference type="SUPFAM" id="SSF52540">
    <property type="entry name" value="P-loop containing nucleoside triphosphate hydrolases"/>
    <property type="match status" value="2"/>
</dbReference>
<dbReference type="SUPFAM" id="SSF90123">
    <property type="entry name" value="ABC transporter transmembrane region"/>
    <property type="match status" value="2"/>
</dbReference>
<keyword evidence="3" id="KW-0813">Transport</keyword>
<evidence type="ECO:0000259" key="14">
    <source>
        <dbReference type="PROSITE" id="PS50929"/>
    </source>
</evidence>
<comment type="similarity">
    <text evidence="2">Belongs to the ABC transporter superfamily. ABCC family. Conjugate transporter (TC 3.A.1.208) subfamily.</text>
</comment>
<dbReference type="GO" id="GO:0005886">
    <property type="term" value="C:plasma membrane"/>
    <property type="evidence" value="ECO:0007669"/>
    <property type="project" value="UniProtKB-SubCell"/>
</dbReference>
<dbReference type="EMBL" id="JABEXW010000044">
    <property type="protein sequence ID" value="KAF4972841.1"/>
    <property type="molecule type" value="Genomic_DNA"/>
</dbReference>
<evidence type="ECO:0000256" key="4">
    <source>
        <dbReference type="ARBA" id="ARBA00022475"/>
    </source>
</evidence>
<comment type="subcellular location">
    <subcellularLocation>
        <location evidence="1">Cell membrane</location>
        <topology evidence="1">Multi-pass membrane protein</topology>
    </subcellularLocation>
</comment>
<dbReference type="CDD" id="cd18580">
    <property type="entry name" value="ABC_6TM_ABCC_D2"/>
    <property type="match status" value="1"/>
</dbReference>
<keyword evidence="11" id="KW-0325">Glycoprotein</keyword>
<dbReference type="Pfam" id="PF00005">
    <property type="entry name" value="ABC_tran"/>
    <property type="match status" value="2"/>
</dbReference>
<keyword evidence="16" id="KW-1185">Reference proteome</keyword>
<evidence type="ECO:0000256" key="6">
    <source>
        <dbReference type="ARBA" id="ARBA00022737"/>
    </source>
</evidence>
<dbReference type="GO" id="GO:0016887">
    <property type="term" value="F:ATP hydrolysis activity"/>
    <property type="evidence" value="ECO:0007669"/>
    <property type="project" value="InterPro"/>
</dbReference>
<feature type="transmembrane region" description="Helical" evidence="12">
    <location>
        <begin position="957"/>
        <end position="975"/>
    </location>
</feature>
<feature type="transmembrane region" description="Helical" evidence="12">
    <location>
        <begin position="819"/>
        <end position="840"/>
    </location>
</feature>
<keyword evidence="6" id="KW-0677">Repeat</keyword>
<evidence type="ECO:0000256" key="10">
    <source>
        <dbReference type="ARBA" id="ARBA00023136"/>
    </source>
</evidence>
<feature type="transmembrane region" description="Helical" evidence="12">
    <location>
        <begin position="931"/>
        <end position="951"/>
    </location>
</feature>
<accession>A0A8H4XFZ8</accession>
<gene>
    <name evidence="15" type="ORF">FSARC_667</name>
</gene>
<dbReference type="InterPro" id="IPR044726">
    <property type="entry name" value="ABCC_6TM_D2"/>
</dbReference>
<dbReference type="InterPro" id="IPR017871">
    <property type="entry name" value="ABC_transporter-like_CS"/>
</dbReference>
<dbReference type="PANTHER" id="PTHR24223">
    <property type="entry name" value="ATP-BINDING CASSETTE SUB-FAMILY C"/>
    <property type="match status" value="1"/>
</dbReference>
<proteinExistence type="inferred from homology"/>
<dbReference type="Gene3D" id="3.40.50.300">
    <property type="entry name" value="P-loop containing nucleotide triphosphate hydrolases"/>
    <property type="match status" value="2"/>
</dbReference>
<dbReference type="Pfam" id="PF00664">
    <property type="entry name" value="ABC_membrane"/>
    <property type="match status" value="2"/>
</dbReference>
<dbReference type="InterPro" id="IPR003593">
    <property type="entry name" value="AAA+_ATPase"/>
</dbReference>
<dbReference type="GO" id="GO:0005737">
    <property type="term" value="C:cytoplasm"/>
    <property type="evidence" value="ECO:0007669"/>
    <property type="project" value="UniProtKB-ARBA"/>
</dbReference>
<keyword evidence="10 12" id="KW-0472">Membrane</keyword>
<evidence type="ECO:0000256" key="8">
    <source>
        <dbReference type="ARBA" id="ARBA00022840"/>
    </source>
</evidence>
<dbReference type="Gene3D" id="1.20.1560.10">
    <property type="entry name" value="ABC transporter type 1, transmembrane domain"/>
    <property type="match status" value="2"/>
</dbReference>
<dbReference type="GO" id="GO:0005524">
    <property type="term" value="F:ATP binding"/>
    <property type="evidence" value="ECO:0007669"/>
    <property type="project" value="UniProtKB-KW"/>
</dbReference>
<dbReference type="SMART" id="SM00382">
    <property type="entry name" value="AAA"/>
    <property type="match status" value="2"/>
</dbReference>
<evidence type="ECO:0000256" key="9">
    <source>
        <dbReference type="ARBA" id="ARBA00022989"/>
    </source>
</evidence>
<feature type="transmembrane region" description="Helical" evidence="12">
    <location>
        <begin position="339"/>
        <end position="359"/>
    </location>
</feature>
<feature type="domain" description="ABC transporter" evidence="13">
    <location>
        <begin position="519"/>
        <end position="744"/>
    </location>
</feature>
<keyword evidence="4" id="KW-1003">Cell membrane</keyword>
<evidence type="ECO:0000256" key="7">
    <source>
        <dbReference type="ARBA" id="ARBA00022741"/>
    </source>
</evidence>
<name>A0A8H4XFZ8_9HYPO</name>
<feature type="transmembrane region" description="Helical" evidence="12">
    <location>
        <begin position="856"/>
        <end position="883"/>
    </location>
</feature>
<dbReference type="InterPro" id="IPR003439">
    <property type="entry name" value="ABC_transporter-like_ATP-bd"/>
</dbReference>
<feature type="domain" description="ABC transmembrane type-1" evidence="14">
    <location>
        <begin position="820"/>
        <end position="1095"/>
    </location>
</feature>
<evidence type="ECO:0000259" key="13">
    <source>
        <dbReference type="PROSITE" id="PS50893"/>
    </source>
</evidence>
<evidence type="ECO:0000313" key="16">
    <source>
        <dbReference type="Proteomes" id="UP000622797"/>
    </source>
</evidence>
<dbReference type="FunFam" id="3.40.50.300:FF:002145">
    <property type="entry name" value="ABC transporter (MsbA subfamily)"/>
    <property type="match status" value="1"/>
</dbReference>
<evidence type="ECO:0000256" key="12">
    <source>
        <dbReference type="SAM" id="Phobius"/>
    </source>
</evidence>
<evidence type="ECO:0000256" key="11">
    <source>
        <dbReference type="ARBA" id="ARBA00023180"/>
    </source>
</evidence>
<dbReference type="FunFam" id="1.20.1560.10:FF:000013">
    <property type="entry name" value="ABC transporter C family member 2"/>
    <property type="match status" value="1"/>
</dbReference>
<dbReference type="InterPro" id="IPR050173">
    <property type="entry name" value="ABC_transporter_C-like"/>
</dbReference>
<dbReference type="PROSITE" id="PS00211">
    <property type="entry name" value="ABC_TRANSPORTER_1"/>
    <property type="match status" value="1"/>
</dbReference>
<evidence type="ECO:0000313" key="15">
    <source>
        <dbReference type="EMBL" id="KAF4972841.1"/>
    </source>
</evidence>
<evidence type="ECO:0000256" key="1">
    <source>
        <dbReference type="ARBA" id="ARBA00004651"/>
    </source>
</evidence>
<feature type="transmembrane region" description="Helical" evidence="12">
    <location>
        <begin position="108"/>
        <end position="129"/>
    </location>
</feature>
<feature type="domain" description="ABC transporter" evidence="13">
    <location>
        <begin position="1131"/>
        <end position="1335"/>
    </location>
</feature>
<feature type="transmembrane region" description="Helical" evidence="12">
    <location>
        <begin position="6"/>
        <end position="26"/>
    </location>
</feature>
<reference evidence="15" key="2">
    <citation type="submission" date="2020-05" db="EMBL/GenBank/DDBJ databases">
        <authorList>
            <person name="Kim H.-S."/>
            <person name="Proctor R.H."/>
            <person name="Brown D.W."/>
        </authorList>
    </citation>
    <scope>NUCLEOTIDE SEQUENCE</scope>
    <source>
        <strain evidence="15">NRRL 20472</strain>
    </source>
</reference>
<evidence type="ECO:0008006" key="17">
    <source>
        <dbReference type="Google" id="ProtNLM"/>
    </source>
</evidence>
<dbReference type="PROSITE" id="PS50893">
    <property type="entry name" value="ABC_TRANSPORTER_2"/>
    <property type="match status" value="2"/>
</dbReference>
<dbReference type="Proteomes" id="UP000622797">
    <property type="component" value="Unassembled WGS sequence"/>
</dbReference>
<keyword evidence="7" id="KW-0547">Nucleotide-binding</keyword>
<feature type="domain" description="ABC transmembrane type-1" evidence="14">
    <location>
        <begin position="238"/>
        <end position="483"/>
    </location>
</feature>
<evidence type="ECO:0000256" key="5">
    <source>
        <dbReference type="ARBA" id="ARBA00022692"/>
    </source>
</evidence>
<keyword evidence="8" id="KW-0067">ATP-binding</keyword>
<reference evidence="15" key="1">
    <citation type="journal article" date="2020" name="BMC Genomics">
        <title>Correction to: Identification and distribution of gene clusters required for synthesis of sphingolipid metabolism inhibitors in diverse species of the filamentous fungus Fusarium.</title>
        <authorList>
            <person name="Kim H.S."/>
            <person name="Lohmar J.M."/>
            <person name="Busman M."/>
            <person name="Brown D.W."/>
            <person name="Naumann T.A."/>
            <person name="Divon H.H."/>
            <person name="Lysoe E."/>
            <person name="Uhlig S."/>
            <person name="Proctor R.H."/>
        </authorList>
    </citation>
    <scope>NUCLEOTIDE SEQUENCE</scope>
    <source>
        <strain evidence="15">NRRL 20472</strain>
    </source>
</reference>
<evidence type="ECO:0000256" key="3">
    <source>
        <dbReference type="ARBA" id="ARBA00022448"/>
    </source>
</evidence>
<keyword evidence="9 12" id="KW-1133">Transmembrane helix</keyword>
<organism evidence="15 16">
    <name type="scientific">Fusarium sarcochroum</name>
    <dbReference type="NCBI Taxonomy" id="1208366"/>
    <lineage>
        <taxon>Eukaryota</taxon>
        <taxon>Fungi</taxon>
        <taxon>Dikarya</taxon>
        <taxon>Ascomycota</taxon>
        <taxon>Pezizomycotina</taxon>
        <taxon>Sordariomycetes</taxon>
        <taxon>Hypocreomycetidae</taxon>
        <taxon>Hypocreales</taxon>
        <taxon>Nectriaceae</taxon>
        <taxon>Fusarium</taxon>
        <taxon>Fusarium lateritium species complex</taxon>
    </lineage>
</organism>
<protein>
    <recommendedName>
        <fullName evidence="17">ABC transporter</fullName>
    </recommendedName>
</protein>
<evidence type="ECO:0000256" key="2">
    <source>
        <dbReference type="ARBA" id="ARBA00009726"/>
    </source>
</evidence>
<feature type="transmembrane region" description="Helical" evidence="12">
    <location>
        <begin position="418"/>
        <end position="444"/>
    </location>
</feature>
<feature type="transmembrane region" description="Helical" evidence="12">
    <location>
        <begin position="38"/>
        <end position="61"/>
    </location>
</feature>
<comment type="caution">
    <text evidence="15">The sequence shown here is derived from an EMBL/GenBank/DDBJ whole genome shotgun (WGS) entry which is preliminary data.</text>
</comment>
<dbReference type="PROSITE" id="PS50929">
    <property type="entry name" value="ABC_TM1F"/>
    <property type="match status" value="2"/>
</dbReference>
<dbReference type="GO" id="GO:0140359">
    <property type="term" value="F:ABC-type transporter activity"/>
    <property type="evidence" value="ECO:0007669"/>
    <property type="project" value="InterPro"/>
</dbReference>
<dbReference type="InterPro" id="IPR011527">
    <property type="entry name" value="ABC1_TM_dom"/>
</dbReference>
<feature type="non-terminal residue" evidence="15">
    <location>
        <position position="1"/>
    </location>
</feature>
<dbReference type="OrthoDB" id="6500128at2759"/>
<keyword evidence="5 12" id="KW-0812">Transmembrane</keyword>
<dbReference type="InterPro" id="IPR027417">
    <property type="entry name" value="P-loop_NTPase"/>
</dbReference>
<feature type="transmembrane region" description="Helical" evidence="12">
    <location>
        <begin position="77"/>
        <end position="96"/>
    </location>
</feature>
<sequence length="1335" mass="145258">MKPTEVLIWVFTTNVILYILASVYLLCYRRKVPCSRRWGRATATTFVTNIGLVSANVLAYLRGVHHVQGLYPSSSQAALFLGGAVASTLSLLLIVVDQPSTPQALHELVSCIIWTLLLTLSSTYCWVNVVLPALYLASLIASLGASRPSSLSEDAKHPLTKTEFLSTTTLSWLDNLISLAATGTLSSDDTWPVDDRLSVRYTLKQNGLQPHKLQHSLSSGLLSMLGRTFRSDLISSSALALLNVASALIQPFFLQSLLRNNDMLSVAGLFGASMIAGVSEAHMKLLLSKIGIQLRSALAALIGDKCISTTSRNSSIADPAVLIEVDTTKVFELIEQFHMLWMVPLQASISLIILPILTLTTTHISRHLGLVMQAKDATVALTTQVLKQVKQIKLSALESIFERRIAEKRSEEMRRMKAVAYLNATMVFLVYVLPPALISITFGVAVILGRSLSSDVIFPALAFSFSITRAVSQLPRLVMLYQGAQISFGRIRDFLRSTPVANSIPLSSTESEDFPEFIMRNCDISPPGSQDPGQAILRDCNMEATSDCLLVISGAVGSGKTTLIRSIIGETRPMRGEILVHDRAAYAPQKPFLMSGTIRENILFGLPFDSPFYQLVLDAVSLRSDLSSLPDGDATILGGTGAALSGGQKSRVSIARAIYSRRKVLVFDDPLAALDVKVQSQLISQVFGPRGILKGSLRIVVTSSPGLMSVADKLYAIENGTVSVLMSTQSQQPTSNDTEASESRDLLNTEQQQLVLANYGSIKSSISVQIPPSRQDVGTERAPLLQKTSSTAQVTDIGTAPVTFETYLRFLKLAKHGGWFLVLLAAAASKFLDIIAVYYLKLSSEEFESQGHSIKLIHYSICAVVGGSLSAVFVLIAFLACVIPASLSIHAQLTKGVMESKFSFFDTTSLGQILNRFTNDINKIDNTVNSGLISIVALCVTAASSVLVVVAVAPLSLLYLVPIGMVYLMIQSYYLHACRQLRRLDNLARAPILNQAAEIQAGAPVILIFNQVSAFQDRLRDLIDDHIRVWLPFVSLIPWLTLRLQLLSSIIQLLSAVLLLWLKTPSSTLGLAMNFLIQITGQLTSFVQMRATLEADIISVERVWSYAANPSESFPERERIPASTWPDVPIISFQSYSASYKPGDRPCLRNLNFSVSAGEHVAVVGRTGAGKSSLTLALLRALDQNGPQSGRITIDNLDIASLSLTNLRKRITFMPQEPGIFAGTIRENLDLEGNHTDKELRKALDISKMSRFLSLKPGQDLLNYTVAGSGSNLSSGQVQLLALTRAILAKDSNILILDEATAAMDQSTTTVVDEVIHQRFKNHTILAITHDIKSA</sequence>
<dbReference type="InterPro" id="IPR036640">
    <property type="entry name" value="ABC1_TM_sf"/>
</dbReference>